<dbReference type="PANTHER" id="PTHR11802">
    <property type="entry name" value="SERINE PROTEASE FAMILY S10 SERINE CARBOXYPEPTIDASE"/>
    <property type="match status" value="1"/>
</dbReference>
<comment type="subcellular location">
    <subcellularLocation>
        <location evidence="1">Secreted</location>
    </subcellularLocation>
</comment>
<evidence type="ECO:0000256" key="6">
    <source>
        <dbReference type="ARBA" id="ARBA00022729"/>
    </source>
</evidence>
<dbReference type="RefSeq" id="XP_024501657.1">
    <property type="nucleotide sequence ID" value="XM_024647595.1"/>
</dbReference>
<dbReference type="EMBL" id="LN609528">
    <property type="protein sequence ID" value="CEF62455.1"/>
    <property type="molecule type" value="Genomic_DNA"/>
</dbReference>
<evidence type="ECO:0000256" key="1">
    <source>
        <dbReference type="ARBA" id="ARBA00004613"/>
    </source>
</evidence>
<dbReference type="WBParaSite" id="SRAE_1000072800.1">
    <property type="protein sequence ID" value="SRAE_1000072800.1"/>
    <property type="gene ID" value="WBGene00257325"/>
</dbReference>
<dbReference type="STRING" id="34506.A0A090KY59"/>
<keyword evidence="5" id="KW-0645">Protease</keyword>
<keyword evidence="3" id="KW-0964">Secreted</keyword>
<evidence type="ECO:0000256" key="12">
    <source>
        <dbReference type="SAM" id="SignalP"/>
    </source>
</evidence>
<dbReference type="InterPro" id="IPR029058">
    <property type="entry name" value="AB_hydrolase_fold"/>
</dbReference>
<dbReference type="GeneID" id="36374820"/>
<dbReference type="WormBase" id="SRAE_1000072800">
    <property type="protein sequence ID" value="SRP09156"/>
    <property type="gene ID" value="WBGene00257325"/>
</dbReference>
<dbReference type="FunFam" id="3.40.50.1820:FF:000075">
    <property type="entry name" value="Carboxypeptidase"/>
    <property type="match status" value="1"/>
</dbReference>
<evidence type="ECO:0000256" key="8">
    <source>
        <dbReference type="ARBA" id="ARBA00023180"/>
    </source>
</evidence>
<keyword evidence="14" id="KW-1185">Reference proteome</keyword>
<dbReference type="AlphaFoldDB" id="A0A090KY59"/>
<gene>
    <name evidence="13 15 16" type="ORF">SRAE_1000072800</name>
</gene>
<sequence length="457" mass="52005">MIFTFQFLIKFFILPFLIVNGFKSSDKVNTLSGVVEYFEDWGYTDIRDGAHTFWWLFAAKNDTPESKRPLILWLQGGPGASSTGFGNLEELGPKDLNGNDRNYTWLQISDVVFVDNPVGSGFSYVDDSSKYTKNVGEIASDLLVWAKDFFNNQHPEYKKRPFHIFCESYGGKMAAEFSRYLFNAIRNKEIDINFSGVALGDSWISAMDFVNTWPEYLYSLSFLDDRDLSIAKSKANECQKLVDGGKFSDATNCWGDMENIIGDLTNGVSWYNILKNSGTDDWSTSIKKLSSNNKNIEKLYNHYVSPLQNDALSDFMNTKGRKKFGIIPTSVIFGGQSGDVFDNQSGDFMKPNYVTVDYLLLNNVNVTVYNGQMDLICDTLGVNKWIEKLTWKGMLNFYSTPKVPYLLKQSQQTAGFYKKYSNFQLWYIMRAGHMVAYDSPLATLKMVSIIINNIKSF</sequence>
<dbReference type="Proteomes" id="UP000035682">
    <property type="component" value="Unplaced"/>
</dbReference>
<comment type="similarity">
    <text evidence="2">Belongs to the peptidase S10 family.</text>
</comment>
<evidence type="ECO:0000256" key="4">
    <source>
        <dbReference type="ARBA" id="ARBA00022645"/>
    </source>
</evidence>
<evidence type="ECO:0000313" key="13">
    <source>
        <dbReference type="EMBL" id="CEF62455.1"/>
    </source>
</evidence>
<evidence type="ECO:0000256" key="7">
    <source>
        <dbReference type="ARBA" id="ARBA00022801"/>
    </source>
</evidence>
<keyword evidence="7" id="KW-0378">Hydrolase</keyword>
<reference evidence="15" key="2">
    <citation type="submission" date="2020-12" db="UniProtKB">
        <authorList>
            <consortium name="WormBaseParasite"/>
        </authorList>
    </citation>
    <scope>IDENTIFICATION</scope>
</reference>
<keyword evidence="8" id="KW-0325">Glycoprotein</keyword>
<dbReference type="PANTHER" id="PTHR11802:SF3">
    <property type="entry name" value="RETINOID-INDUCIBLE SERINE CARBOXYPEPTIDASE"/>
    <property type="match status" value="1"/>
</dbReference>
<organism evidence="13">
    <name type="scientific">Strongyloides ratti</name>
    <name type="common">Parasitic roundworm</name>
    <dbReference type="NCBI Taxonomy" id="34506"/>
    <lineage>
        <taxon>Eukaryota</taxon>
        <taxon>Metazoa</taxon>
        <taxon>Ecdysozoa</taxon>
        <taxon>Nematoda</taxon>
        <taxon>Chromadorea</taxon>
        <taxon>Rhabditida</taxon>
        <taxon>Tylenchina</taxon>
        <taxon>Panagrolaimomorpha</taxon>
        <taxon>Strongyloidoidea</taxon>
        <taxon>Strongyloididae</taxon>
        <taxon>Strongyloides</taxon>
    </lineage>
</organism>
<feature type="chain" id="PRO_5015030240" description="Retinoid-inducible serine carboxypeptidase" evidence="12">
    <location>
        <begin position="22"/>
        <end position="457"/>
    </location>
</feature>
<evidence type="ECO:0000256" key="9">
    <source>
        <dbReference type="ARBA" id="ARBA00055847"/>
    </source>
</evidence>
<comment type="function">
    <text evidence="9">May be involved in vascular wall and kidney homeostasis.</text>
</comment>
<keyword evidence="4 13" id="KW-0121">Carboxypeptidase</keyword>
<dbReference type="PRINTS" id="PR00724">
    <property type="entry name" value="CRBOXYPTASEC"/>
</dbReference>
<dbReference type="OrthoDB" id="443318at2759"/>
<dbReference type="Pfam" id="PF00450">
    <property type="entry name" value="Peptidase_S10"/>
    <property type="match status" value="1"/>
</dbReference>
<keyword evidence="6 12" id="KW-0732">Signal</keyword>
<protein>
    <recommendedName>
        <fullName evidence="10">Retinoid-inducible serine carboxypeptidase</fullName>
    </recommendedName>
    <alternativeName>
        <fullName evidence="11">Serine carboxypeptidase 1</fullName>
    </alternativeName>
</protein>
<evidence type="ECO:0000256" key="3">
    <source>
        <dbReference type="ARBA" id="ARBA00022525"/>
    </source>
</evidence>
<evidence type="ECO:0000313" key="14">
    <source>
        <dbReference type="Proteomes" id="UP000035682"/>
    </source>
</evidence>
<evidence type="ECO:0000313" key="15">
    <source>
        <dbReference type="WBParaSite" id="SRAE_1000072800.1"/>
    </source>
</evidence>
<evidence type="ECO:0000256" key="2">
    <source>
        <dbReference type="ARBA" id="ARBA00009431"/>
    </source>
</evidence>
<evidence type="ECO:0000313" key="16">
    <source>
        <dbReference type="WormBase" id="SRAE_1000072800"/>
    </source>
</evidence>
<dbReference type="GO" id="GO:0004185">
    <property type="term" value="F:serine-type carboxypeptidase activity"/>
    <property type="evidence" value="ECO:0007669"/>
    <property type="project" value="InterPro"/>
</dbReference>
<evidence type="ECO:0000256" key="11">
    <source>
        <dbReference type="ARBA" id="ARBA00077736"/>
    </source>
</evidence>
<evidence type="ECO:0000256" key="10">
    <source>
        <dbReference type="ARBA" id="ARBA00070242"/>
    </source>
</evidence>
<dbReference type="MEROPS" id="S10.A61"/>
<evidence type="ECO:0000256" key="5">
    <source>
        <dbReference type="ARBA" id="ARBA00022670"/>
    </source>
</evidence>
<dbReference type="CTD" id="36374820"/>
<proteinExistence type="inferred from homology"/>
<dbReference type="SUPFAM" id="SSF53474">
    <property type="entry name" value="alpha/beta-Hydrolases"/>
    <property type="match status" value="1"/>
</dbReference>
<feature type="signal peptide" evidence="12">
    <location>
        <begin position="1"/>
        <end position="21"/>
    </location>
</feature>
<dbReference type="Gene3D" id="3.40.50.1820">
    <property type="entry name" value="alpha/beta hydrolase"/>
    <property type="match status" value="1"/>
</dbReference>
<dbReference type="OMA" id="QEPKEVW"/>
<accession>A0A090KY59</accession>
<name>A0A090KY59_STRRB</name>
<dbReference type="GO" id="GO:0005576">
    <property type="term" value="C:extracellular region"/>
    <property type="evidence" value="ECO:0007669"/>
    <property type="project" value="UniProtKB-SubCell"/>
</dbReference>
<dbReference type="GO" id="GO:0006508">
    <property type="term" value="P:proteolysis"/>
    <property type="evidence" value="ECO:0007669"/>
    <property type="project" value="UniProtKB-KW"/>
</dbReference>
<dbReference type="InterPro" id="IPR001563">
    <property type="entry name" value="Peptidase_S10"/>
</dbReference>
<reference evidence="13 14" key="1">
    <citation type="submission" date="2014-09" db="EMBL/GenBank/DDBJ databases">
        <authorList>
            <person name="Martin A.A."/>
        </authorList>
    </citation>
    <scope>NUCLEOTIDE SEQUENCE</scope>
    <source>
        <strain evidence="14">ED321</strain>
        <strain evidence="13">ED321 Heterogonic</strain>
    </source>
</reference>